<comment type="caution">
    <text evidence="9">The sequence shown here is derived from an EMBL/GenBank/DDBJ whole genome shotgun (WGS) entry which is preliminary data.</text>
</comment>
<keyword evidence="7 8" id="KW-0472">Membrane</keyword>
<dbReference type="EMBL" id="SRRZ01000025">
    <property type="protein sequence ID" value="NQE34125.1"/>
    <property type="molecule type" value="Genomic_DNA"/>
</dbReference>
<feature type="transmembrane region" description="Helical" evidence="8">
    <location>
        <begin position="239"/>
        <end position="264"/>
    </location>
</feature>
<reference evidence="9 10" key="1">
    <citation type="journal article" date="2020" name="Sci. Rep.">
        <title>A novel cyanobacterial geosmin producer, revising GeoA distribution and dispersion patterns in Bacteria.</title>
        <authorList>
            <person name="Churro C."/>
            <person name="Semedo-Aguiar A.P."/>
            <person name="Silva A.D."/>
            <person name="Pereira-Leal J.B."/>
            <person name="Leite R.B."/>
        </authorList>
    </citation>
    <scope>NUCLEOTIDE SEQUENCE [LARGE SCALE GENOMIC DNA]</scope>
    <source>
        <strain evidence="9 10">IPMA8</strain>
    </source>
</reference>
<organism evidence="9 10">
    <name type="scientific">Microcoleus asticus IPMA8</name>
    <dbReference type="NCBI Taxonomy" id="2563858"/>
    <lineage>
        <taxon>Bacteria</taxon>
        <taxon>Bacillati</taxon>
        <taxon>Cyanobacteriota</taxon>
        <taxon>Cyanophyceae</taxon>
        <taxon>Oscillatoriophycideae</taxon>
        <taxon>Oscillatoriales</taxon>
        <taxon>Microcoleaceae</taxon>
        <taxon>Microcoleus</taxon>
        <taxon>Microcoleus asticus</taxon>
    </lineage>
</organism>
<keyword evidence="6 8" id="KW-1133">Transmembrane helix</keyword>
<name>A0ABX2CX29_9CYAN</name>
<protein>
    <recommendedName>
        <fullName evidence="11">Exosortase O</fullName>
    </recommendedName>
</protein>
<proteinExistence type="predicted"/>
<evidence type="ECO:0000256" key="6">
    <source>
        <dbReference type="ARBA" id="ARBA00022989"/>
    </source>
</evidence>
<evidence type="ECO:0000313" key="9">
    <source>
        <dbReference type="EMBL" id="NQE34125.1"/>
    </source>
</evidence>
<sequence length="524" mass="57732">MQRTNIPNSDLPDAVSPNSGVNLVWLAPFLLALAWFWANISAVKWLLSSLVEIPTLYKIVIAFLIVALVVRSTGNSVSAALEEDRPPRFSPNFVLRRYPLLLMLGAGICSIALQCIIDIKQITVLLFILGTYGLCGLLVEPNFWRKNLPVAGLLACILPFNTQLNNGLGLPARVLTAQVVEQLLSMLHVGAISSYDIIVLENGIAHVDVPCSGIKTLLVGTLFLLTATWLECRQLSLKWLAVCAANFLMLVSANALRVAVLVLVAQVFQQQTYAEILHVPLGIVGLICACFLSWLMLQKVPKFQEKKEIDFNSQRDLQILKNQSLAKLGLIVAVAVLGAISQLYHVESEKLAIAPLKFPEQIVSESIPLNASEQKFFGNYPGTQTEKKRFVSGNLRGSMLTVSSTSWQTYHAPELCFIASGIPVNRIEKKQLTPAVTARWLSLKDNQLSAAYWLQSAKQTTDNFLSRIGSDIIHKNHTWVLVSILFDSSVNPANSEIQNFANTVHNAVNDSLKRGKNEKIKTGI</sequence>
<feature type="transmembrane region" description="Helical" evidence="8">
    <location>
        <begin position="276"/>
        <end position="297"/>
    </location>
</feature>
<keyword evidence="5" id="KW-0378">Hydrolase</keyword>
<evidence type="ECO:0000256" key="5">
    <source>
        <dbReference type="ARBA" id="ARBA00022801"/>
    </source>
</evidence>
<feature type="transmembrane region" description="Helical" evidence="8">
    <location>
        <begin position="325"/>
        <end position="344"/>
    </location>
</feature>
<evidence type="ECO:0000256" key="3">
    <source>
        <dbReference type="ARBA" id="ARBA00022670"/>
    </source>
</evidence>
<feature type="transmembrane region" description="Helical" evidence="8">
    <location>
        <begin position="23"/>
        <end position="47"/>
    </location>
</feature>
<keyword evidence="3" id="KW-0645">Protease</keyword>
<evidence type="ECO:0000256" key="8">
    <source>
        <dbReference type="SAM" id="Phobius"/>
    </source>
</evidence>
<evidence type="ECO:0000313" key="10">
    <source>
        <dbReference type="Proteomes" id="UP000702425"/>
    </source>
</evidence>
<dbReference type="NCBIfam" id="TIGR04178">
    <property type="entry name" value="exo_archaeo"/>
    <property type="match status" value="1"/>
</dbReference>
<comment type="subcellular location">
    <subcellularLocation>
        <location evidence="1">Cell membrane</location>
        <topology evidence="1">Multi-pass membrane protein</topology>
    </subcellularLocation>
</comment>
<evidence type="ECO:0008006" key="11">
    <source>
        <dbReference type="Google" id="ProtNLM"/>
    </source>
</evidence>
<keyword evidence="2" id="KW-1003">Cell membrane</keyword>
<evidence type="ECO:0000256" key="1">
    <source>
        <dbReference type="ARBA" id="ARBA00004651"/>
    </source>
</evidence>
<keyword evidence="10" id="KW-1185">Reference proteome</keyword>
<keyword evidence="4 8" id="KW-0812">Transmembrane</keyword>
<dbReference type="InterPro" id="IPR030996">
    <property type="entry name" value="Exosort_XrtO"/>
</dbReference>
<dbReference type="InterPro" id="IPR019127">
    <property type="entry name" value="Exosortase"/>
</dbReference>
<evidence type="ECO:0000256" key="4">
    <source>
        <dbReference type="ARBA" id="ARBA00022692"/>
    </source>
</evidence>
<feature type="transmembrane region" description="Helical" evidence="8">
    <location>
        <begin position="59"/>
        <end position="78"/>
    </location>
</feature>
<feature type="transmembrane region" description="Helical" evidence="8">
    <location>
        <begin position="124"/>
        <end position="144"/>
    </location>
</feature>
<dbReference type="Pfam" id="PF09721">
    <property type="entry name" value="Exosortase_EpsH"/>
    <property type="match status" value="1"/>
</dbReference>
<evidence type="ECO:0000256" key="7">
    <source>
        <dbReference type="ARBA" id="ARBA00023136"/>
    </source>
</evidence>
<evidence type="ECO:0000256" key="2">
    <source>
        <dbReference type="ARBA" id="ARBA00022475"/>
    </source>
</evidence>
<dbReference type="InterPro" id="IPR026392">
    <property type="entry name" value="Exo/Archaeosortase_dom"/>
</dbReference>
<feature type="transmembrane region" description="Helical" evidence="8">
    <location>
        <begin position="98"/>
        <end position="117"/>
    </location>
</feature>
<dbReference type="Proteomes" id="UP000702425">
    <property type="component" value="Unassembled WGS sequence"/>
</dbReference>
<dbReference type="NCBIfam" id="TIGR04489">
    <property type="entry name" value="exosort_XrtO"/>
    <property type="match status" value="1"/>
</dbReference>
<accession>A0ABX2CX29</accession>
<gene>
    <name evidence="9" type="ORF">E5S67_01848</name>
</gene>